<evidence type="ECO:0000256" key="12">
    <source>
        <dbReference type="SAM" id="MobiDB-lite"/>
    </source>
</evidence>
<feature type="transmembrane region" description="Helical" evidence="13">
    <location>
        <begin position="124"/>
        <end position="144"/>
    </location>
</feature>
<evidence type="ECO:0000256" key="3">
    <source>
        <dbReference type="ARBA" id="ARBA00006214"/>
    </source>
</evidence>
<dbReference type="PROSITE" id="PS00194">
    <property type="entry name" value="THIOREDOXIN_1"/>
    <property type="match status" value="1"/>
</dbReference>
<dbReference type="GO" id="GO:0016209">
    <property type="term" value="F:antioxidant activity"/>
    <property type="evidence" value="ECO:0007669"/>
    <property type="project" value="InterPro"/>
</dbReference>
<dbReference type="GO" id="GO:0048038">
    <property type="term" value="F:quinone binding"/>
    <property type="evidence" value="ECO:0007669"/>
    <property type="project" value="UniProtKB-KW"/>
</dbReference>
<evidence type="ECO:0000256" key="11">
    <source>
        <dbReference type="ARBA" id="ARBA00023284"/>
    </source>
</evidence>
<dbReference type="PROSITE" id="PS51352">
    <property type="entry name" value="THIOREDOXIN_2"/>
    <property type="match status" value="2"/>
</dbReference>
<feature type="compositionally biased region" description="Low complexity" evidence="12">
    <location>
        <begin position="1019"/>
        <end position="1062"/>
    </location>
</feature>
<comment type="subcellular location">
    <subcellularLocation>
        <location evidence="2">Cell envelope</location>
    </subcellularLocation>
    <subcellularLocation>
        <location evidence="1">Membrane</location>
        <topology evidence="1">Multi-pass membrane protein</topology>
    </subcellularLocation>
</comment>
<dbReference type="InterPro" id="IPR036249">
    <property type="entry name" value="Thioredoxin-like_sf"/>
</dbReference>
<feature type="region of interest" description="Disordered" evidence="12">
    <location>
        <begin position="407"/>
        <end position="473"/>
    </location>
</feature>
<dbReference type="GO" id="GO:0016491">
    <property type="term" value="F:oxidoreductase activity"/>
    <property type="evidence" value="ECO:0007669"/>
    <property type="project" value="UniProtKB-KW"/>
</dbReference>
<dbReference type="GO" id="GO:0017004">
    <property type="term" value="P:cytochrome complex assembly"/>
    <property type="evidence" value="ECO:0007669"/>
    <property type="project" value="UniProtKB-KW"/>
</dbReference>
<feature type="compositionally biased region" description="Polar residues" evidence="12">
    <location>
        <begin position="1000"/>
        <end position="1016"/>
    </location>
</feature>
<name>A0A7C4QQ42_9PLAN</name>
<feature type="region of interest" description="Disordered" evidence="12">
    <location>
        <begin position="983"/>
        <end position="1070"/>
    </location>
</feature>
<dbReference type="Pfam" id="PF00578">
    <property type="entry name" value="AhpC-TSA"/>
    <property type="match status" value="2"/>
</dbReference>
<protein>
    <submittedName>
        <fullName evidence="16">Redoxin domain-containing protein</fullName>
    </submittedName>
</protein>
<feature type="compositionally biased region" description="Low complexity" evidence="12">
    <location>
        <begin position="459"/>
        <end position="473"/>
    </location>
</feature>
<dbReference type="GO" id="GO:0005509">
    <property type="term" value="F:calcium ion binding"/>
    <property type="evidence" value="ECO:0007669"/>
    <property type="project" value="InterPro"/>
</dbReference>
<evidence type="ECO:0000256" key="10">
    <source>
        <dbReference type="ARBA" id="ARBA00023157"/>
    </source>
</evidence>
<dbReference type="CDD" id="cd10546">
    <property type="entry name" value="VKOR"/>
    <property type="match status" value="1"/>
</dbReference>
<feature type="region of interest" description="Disordered" evidence="12">
    <location>
        <begin position="616"/>
        <end position="642"/>
    </location>
</feature>
<keyword evidence="9 13" id="KW-0472">Membrane</keyword>
<feature type="transmembrane region" description="Helical" evidence="13">
    <location>
        <begin position="98"/>
        <end position="118"/>
    </location>
</feature>
<dbReference type="CDD" id="cd02966">
    <property type="entry name" value="TlpA_like_family"/>
    <property type="match status" value="2"/>
</dbReference>
<dbReference type="InterPro" id="IPR018247">
    <property type="entry name" value="EF_Hand_1_Ca_BS"/>
</dbReference>
<dbReference type="SUPFAM" id="SSF52833">
    <property type="entry name" value="Thioredoxin-like"/>
    <property type="match status" value="3"/>
</dbReference>
<evidence type="ECO:0000256" key="4">
    <source>
        <dbReference type="ARBA" id="ARBA00022692"/>
    </source>
</evidence>
<dbReference type="GO" id="GO:0030313">
    <property type="term" value="C:cell envelope"/>
    <property type="evidence" value="ECO:0007669"/>
    <property type="project" value="UniProtKB-SubCell"/>
</dbReference>
<dbReference type="PANTHER" id="PTHR42852:SF6">
    <property type="entry name" value="THIOL:DISULFIDE INTERCHANGE PROTEIN DSBE"/>
    <property type="match status" value="1"/>
</dbReference>
<evidence type="ECO:0000256" key="1">
    <source>
        <dbReference type="ARBA" id="ARBA00004141"/>
    </source>
</evidence>
<feature type="compositionally biased region" description="Low complexity" evidence="12">
    <location>
        <begin position="519"/>
        <end position="552"/>
    </location>
</feature>
<keyword evidence="10" id="KW-1015">Disulfide bond</keyword>
<organism evidence="16">
    <name type="scientific">Schlesneria paludicola</name>
    <dbReference type="NCBI Taxonomy" id="360056"/>
    <lineage>
        <taxon>Bacteria</taxon>
        <taxon>Pseudomonadati</taxon>
        <taxon>Planctomycetota</taxon>
        <taxon>Planctomycetia</taxon>
        <taxon>Planctomycetales</taxon>
        <taxon>Planctomycetaceae</taxon>
        <taxon>Schlesneria</taxon>
    </lineage>
</organism>
<dbReference type="Gene3D" id="1.20.1440.130">
    <property type="entry name" value="VKOR domain"/>
    <property type="match status" value="1"/>
</dbReference>
<evidence type="ECO:0000313" key="16">
    <source>
        <dbReference type="EMBL" id="HGT39525.1"/>
    </source>
</evidence>
<feature type="transmembrane region" description="Helical" evidence="13">
    <location>
        <begin position="7"/>
        <end position="28"/>
    </location>
</feature>
<dbReference type="InterPro" id="IPR013766">
    <property type="entry name" value="Thioredoxin_domain"/>
</dbReference>
<evidence type="ECO:0000259" key="15">
    <source>
        <dbReference type="PROSITE" id="PS51352"/>
    </source>
</evidence>
<evidence type="ECO:0000256" key="9">
    <source>
        <dbReference type="ARBA" id="ARBA00023136"/>
    </source>
</evidence>
<feature type="transmembrane region" description="Helical" evidence="13">
    <location>
        <begin position="64"/>
        <end position="86"/>
    </location>
</feature>
<dbReference type="InterPro" id="IPR011992">
    <property type="entry name" value="EF-hand-dom_pair"/>
</dbReference>
<evidence type="ECO:0000256" key="5">
    <source>
        <dbReference type="ARBA" id="ARBA00022719"/>
    </source>
</evidence>
<evidence type="ECO:0000256" key="7">
    <source>
        <dbReference type="ARBA" id="ARBA00022989"/>
    </source>
</evidence>
<dbReference type="InterPro" id="IPR017937">
    <property type="entry name" value="Thioredoxin_CS"/>
</dbReference>
<dbReference type="SUPFAM" id="SSF47473">
    <property type="entry name" value="EF-hand"/>
    <property type="match status" value="1"/>
</dbReference>
<dbReference type="InterPro" id="IPR012932">
    <property type="entry name" value="VKOR"/>
</dbReference>
<dbReference type="InterPro" id="IPR001853">
    <property type="entry name" value="DSBA-like_thioredoxin_dom"/>
</dbReference>
<evidence type="ECO:0000259" key="14">
    <source>
        <dbReference type="PROSITE" id="PS50222"/>
    </source>
</evidence>
<dbReference type="Pfam" id="PF07884">
    <property type="entry name" value="VKOR"/>
    <property type="match status" value="1"/>
</dbReference>
<dbReference type="Gene3D" id="1.10.238.10">
    <property type="entry name" value="EF-hand"/>
    <property type="match status" value="2"/>
</dbReference>
<dbReference type="PROSITE" id="PS00018">
    <property type="entry name" value="EF_HAND_1"/>
    <property type="match status" value="4"/>
</dbReference>
<dbReference type="InterPro" id="IPR038354">
    <property type="entry name" value="VKOR_sf"/>
</dbReference>
<dbReference type="Gene3D" id="3.40.30.10">
    <property type="entry name" value="Glutaredoxin"/>
    <property type="match status" value="3"/>
</dbReference>
<keyword evidence="5" id="KW-0874">Quinone</keyword>
<feature type="compositionally biased region" description="Low complexity" evidence="12">
    <location>
        <begin position="620"/>
        <end position="640"/>
    </location>
</feature>
<feature type="transmembrane region" description="Helical" evidence="13">
    <location>
        <begin position="164"/>
        <end position="182"/>
    </location>
</feature>
<comment type="caution">
    <text evidence="16">The sequence shown here is derived from an EMBL/GenBank/DDBJ whole genome shotgun (WGS) entry which is preliminary data.</text>
</comment>
<keyword evidence="11" id="KW-0676">Redox-active center</keyword>
<keyword evidence="8" id="KW-0560">Oxidoreductase</keyword>
<dbReference type="AlphaFoldDB" id="A0A7C4QQ42"/>
<dbReference type="Pfam" id="PF13202">
    <property type="entry name" value="EF-hand_5"/>
    <property type="match status" value="1"/>
</dbReference>
<dbReference type="PROSITE" id="PS50222">
    <property type="entry name" value="EF_HAND_2"/>
    <property type="match status" value="1"/>
</dbReference>
<feature type="domain" description="Thioredoxin" evidence="15">
    <location>
        <begin position="819"/>
        <end position="981"/>
    </location>
</feature>
<comment type="similarity">
    <text evidence="3">Belongs to the VKOR family.</text>
</comment>
<dbReference type="InterPro" id="IPR002048">
    <property type="entry name" value="EF_hand_dom"/>
</dbReference>
<keyword evidence="7 13" id="KW-1133">Transmembrane helix</keyword>
<dbReference type="InterPro" id="IPR050553">
    <property type="entry name" value="Thioredoxin_ResA/DsbE_sf"/>
</dbReference>
<proteinExistence type="inferred from homology"/>
<feature type="domain" description="EF-hand" evidence="14">
    <location>
        <begin position="556"/>
        <end position="591"/>
    </location>
</feature>
<dbReference type="Pfam" id="PF01323">
    <property type="entry name" value="DSBA"/>
    <property type="match status" value="1"/>
</dbReference>
<gene>
    <name evidence="16" type="ORF">ENS64_09730</name>
</gene>
<evidence type="ECO:0000256" key="6">
    <source>
        <dbReference type="ARBA" id="ARBA00022748"/>
    </source>
</evidence>
<feature type="region of interest" description="Disordered" evidence="12">
    <location>
        <begin position="513"/>
        <end position="558"/>
    </location>
</feature>
<evidence type="ECO:0000256" key="2">
    <source>
        <dbReference type="ARBA" id="ARBA00004196"/>
    </source>
</evidence>
<sequence length="1155" mass="123997">MQQFRLTVIFPAMTFALAGTFLSTILLVQHGRAERGECGAGCADVLSSRWAYFPPSDPTPSHSAGVPVALLGVVYFAGFALWLLVVGKVPWKQRLWHSVPMAVSWLGALVSIVLISGMAFMETWCPLCLAVHVVNLALVPYIYFCRPEQSPEDPAAPAIELRPVLTGGALVVCAGAAIWFGYDSFRHRERNQALSTALARAKVQSFQGVSAEVVGTPHASPTGAAPVASSTDDEWVITSSAADPDTVVVYTDLLCPHCRAFEERLLQVWAPKFRDHLNVAIKHFPLCAQCNHGSADVHPWACEAAYLAEAARVVGGSEAFLRVMRAIHPRRSQPWTEDDAITLAIEAGLNPQRFLDAWQSDAVRDRVARDIAEARQLGVAETPAVFVNGQRLDRQTRDLPEYWEHLAARPRQSGRTSSALADQSSAPRAAAPPAGSSEPLVHAASKPAVPSNQVPEKPVTTNQATTNHTTANHTTANQATANQATANHVTTNQGAANQATTNHVTTNQGAANHVPKISPAQQPPAQQSERSTTVAAAPASPSAKVPAASQPPSEERRQRVARTMLNLYDANKDGALQPDEWGKLYGNGAKIDTNNDQKITLDEIVAGIVELHGGADEEAAPSGAAEPSKSAGSKPAPESPRISTIYTGDQLDISGPTLDGRSFNLREQRGKPVLVAFWSSWCPHCIDETPELLRLYRKYHDLGLEIVGVNGDISTASAREFVAKNQIPWPQIHFTADGERGRGNPLARRYNVRGYPAMFLLDGEGKVTGVHLRGNELETAIAQALGVRPTPPEVAQKDRAELAATLFRPQNVPQEKNFSIEVGDRPHIVGPTLDGSTFDLSQYRGQPVLVAFWATWCPHCKREMPVIKEVYERYRDQGLVVVGVSADRKKADLETYLAANPVPWPNIFFDDHGLRGFNNPLVYWHGVRGVPALFLVDREGKVAAVRPRGDAIDREVAKVLGVAPATTPASAPLQALAQLLTGTPTANHHPADTPTAEHSAATNSASTPPKSANSESAIPAPTNSSPVSTTPAASTPAHTPPAASTSPPAPTEPATQPAPATTRKNTFDTTPAPVLAQGVIKRYDANGDGILQKAEFLKIPGDFAKYDNNKDDLLSLEELTIAIGVAQRLKQVLPSSFPTVPVRSKTSATEPAPAR</sequence>
<dbReference type="EMBL" id="DSVQ01000012">
    <property type="protein sequence ID" value="HGT39525.1"/>
    <property type="molecule type" value="Genomic_DNA"/>
</dbReference>
<evidence type="ECO:0000256" key="13">
    <source>
        <dbReference type="SAM" id="Phobius"/>
    </source>
</evidence>
<evidence type="ECO:0000256" key="8">
    <source>
        <dbReference type="ARBA" id="ARBA00023002"/>
    </source>
</evidence>
<feature type="compositionally biased region" description="Low complexity" evidence="12">
    <location>
        <begin position="419"/>
        <end position="439"/>
    </location>
</feature>
<dbReference type="InterPro" id="IPR000866">
    <property type="entry name" value="AhpC/TSA"/>
</dbReference>
<feature type="domain" description="Thioredoxin" evidence="15">
    <location>
        <begin position="630"/>
        <end position="803"/>
    </location>
</feature>
<accession>A0A7C4QQ42</accession>
<reference evidence="16" key="1">
    <citation type="journal article" date="2020" name="mSystems">
        <title>Genome- and Community-Level Interaction Insights into Carbon Utilization and Element Cycling Functions of Hydrothermarchaeota in Hydrothermal Sediment.</title>
        <authorList>
            <person name="Zhou Z."/>
            <person name="Liu Y."/>
            <person name="Xu W."/>
            <person name="Pan J."/>
            <person name="Luo Z.H."/>
            <person name="Li M."/>
        </authorList>
    </citation>
    <scope>NUCLEOTIDE SEQUENCE [LARGE SCALE GENOMIC DNA]</scope>
    <source>
        <strain evidence="16">SpSt-508</strain>
    </source>
</reference>
<keyword evidence="6" id="KW-0201">Cytochrome c-type biogenesis</keyword>
<keyword evidence="4 13" id="KW-0812">Transmembrane</keyword>
<dbReference type="GO" id="GO:0016020">
    <property type="term" value="C:membrane"/>
    <property type="evidence" value="ECO:0007669"/>
    <property type="project" value="UniProtKB-SubCell"/>
</dbReference>
<dbReference type="PANTHER" id="PTHR42852">
    <property type="entry name" value="THIOL:DISULFIDE INTERCHANGE PROTEIN DSBE"/>
    <property type="match status" value="1"/>
</dbReference>